<reference evidence="1" key="2">
    <citation type="submission" date="2018-04" db="EMBL/GenBank/DDBJ databases">
        <title>OnivRS2 (Oryza nivara Reference Sequence Version 2).</title>
        <authorList>
            <person name="Zhang J."/>
            <person name="Kudrna D."/>
            <person name="Lee S."/>
            <person name="Talag J."/>
            <person name="Rajasekar S."/>
            <person name="Welchert J."/>
            <person name="Hsing Y.-I."/>
            <person name="Wing R.A."/>
        </authorList>
    </citation>
    <scope>NUCLEOTIDE SEQUENCE [LARGE SCALE GENOMIC DNA]</scope>
    <source>
        <strain evidence="1">SL10</strain>
    </source>
</reference>
<evidence type="ECO:0000313" key="2">
    <source>
        <dbReference type="Proteomes" id="UP000006591"/>
    </source>
</evidence>
<dbReference type="Gramene" id="ONIVA05G08150.1">
    <property type="protein sequence ID" value="ONIVA05G08150.1"/>
    <property type="gene ID" value="ONIVA05G08150"/>
</dbReference>
<evidence type="ECO:0000313" key="1">
    <source>
        <dbReference type="EnsemblPlants" id="ONIVA05G08150.1"/>
    </source>
</evidence>
<dbReference type="AlphaFoldDB" id="A0A0E0HB60"/>
<dbReference type="EnsemblPlants" id="ONIVA05G08150.1">
    <property type="protein sequence ID" value="ONIVA05G08150.1"/>
    <property type="gene ID" value="ONIVA05G08150"/>
</dbReference>
<name>A0A0E0HB60_ORYNI</name>
<protein>
    <submittedName>
        <fullName evidence="1">Uncharacterized protein</fullName>
    </submittedName>
</protein>
<organism evidence="1">
    <name type="scientific">Oryza nivara</name>
    <name type="common">Indian wild rice</name>
    <name type="synonym">Oryza sativa f. spontanea</name>
    <dbReference type="NCBI Taxonomy" id="4536"/>
    <lineage>
        <taxon>Eukaryota</taxon>
        <taxon>Viridiplantae</taxon>
        <taxon>Streptophyta</taxon>
        <taxon>Embryophyta</taxon>
        <taxon>Tracheophyta</taxon>
        <taxon>Spermatophyta</taxon>
        <taxon>Magnoliopsida</taxon>
        <taxon>Liliopsida</taxon>
        <taxon>Poales</taxon>
        <taxon>Poaceae</taxon>
        <taxon>BOP clade</taxon>
        <taxon>Oryzoideae</taxon>
        <taxon>Oryzeae</taxon>
        <taxon>Oryzinae</taxon>
        <taxon>Oryza</taxon>
    </lineage>
</organism>
<keyword evidence="2" id="KW-1185">Reference proteome</keyword>
<proteinExistence type="predicted"/>
<sequence length="106" mass="12154">MAGRPVTARASRWRHAETGRWQGIDKVKHQQFGWPVATHNLKKQEYITSAAQDSAFNRDENVSTWTWTLAKLGSQMKTYVTWRAAPLSHNAWNVKLSETEEVVVSE</sequence>
<dbReference type="HOGENOM" id="CLU_2227507_0_0_1"/>
<reference evidence="1" key="1">
    <citation type="submission" date="2015-04" db="UniProtKB">
        <authorList>
            <consortium name="EnsemblPlants"/>
        </authorList>
    </citation>
    <scope>IDENTIFICATION</scope>
    <source>
        <strain evidence="1">SL10</strain>
    </source>
</reference>
<dbReference type="Proteomes" id="UP000006591">
    <property type="component" value="Chromosome 5"/>
</dbReference>
<accession>A0A0E0HB60</accession>